<dbReference type="EMBL" id="QYBB01000021">
    <property type="protein sequence ID" value="RYC30781.1"/>
    <property type="molecule type" value="Genomic_DNA"/>
</dbReference>
<reference evidence="1 2" key="1">
    <citation type="submission" date="2018-12" db="EMBL/GenBank/DDBJ databases">
        <authorList>
            <person name="Grouzdev D.S."/>
            <person name="Krutkina M.S."/>
        </authorList>
    </citation>
    <scope>NUCLEOTIDE SEQUENCE [LARGE SCALE GENOMIC DNA]</scope>
    <source>
        <strain evidence="1 2">RmlP026</strain>
    </source>
</reference>
<evidence type="ECO:0000313" key="2">
    <source>
        <dbReference type="Proteomes" id="UP000290759"/>
    </source>
</evidence>
<comment type="caution">
    <text evidence="1">The sequence shown here is derived from an EMBL/GenBank/DDBJ whole genome shotgun (WGS) entry which is preliminary data.</text>
</comment>
<gene>
    <name evidence="1" type="ORF">D3273_17390</name>
</gene>
<reference evidence="1 2" key="2">
    <citation type="submission" date="2019-02" db="EMBL/GenBank/DDBJ databases">
        <title>'Lichenibacterium ramalinii' gen. nov. sp. nov., 'Lichenibacterium minor' gen. nov. sp. nov.</title>
        <authorList>
            <person name="Pankratov T."/>
        </authorList>
    </citation>
    <scope>NUCLEOTIDE SEQUENCE [LARGE SCALE GENOMIC DNA]</scope>
    <source>
        <strain evidence="1 2">RmlP026</strain>
    </source>
</reference>
<dbReference type="AlphaFoldDB" id="A0A4Q2U6R4"/>
<dbReference type="RefSeq" id="WP_129228158.1">
    <property type="nucleotide sequence ID" value="NZ_QYBB01000021.1"/>
</dbReference>
<organism evidence="1 2">
    <name type="scientific">Lichenibacterium minor</name>
    <dbReference type="NCBI Taxonomy" id="2316528"/>
    <lineage>
        <taxon>Bacteria</taxon>
        <taxon>Pseudomonadati</taxon>
        <taxon>Pseudomonadota</taxon>
        <taxon>Alphaproteobacteria</taxon>
        <taxon>Hyphomicrobiales</taxon>
        <taxon>Lichenihabitantaceae</taxon>
        <taxon>Lichenibacterium</taxon>
    </lineage>
</organism>
<dbReference type="Proteomes" id="UP000290759">
    <property type="component" value="Unassembled WGS sequence"/>
</dbReference>
<evidence type="ECO:0000313" key="1">
    <source>
        <dbReference type="EMBL" id="RYC30781.1"/>
    </source>
</evidence>
<accession>A0A4Q2U6R4</accession>
<proteinExistence type="predicted"/>
<protein>
    <submittedName>
        <fullName evidence="1">Uncharacterized protein</fullName>
    </submittedName>
</protein>
<name>A0A4Q2U6R4_9HYPH</name>
<sequence length="114" mass="12592">MDEPVVDTLVPNPHRLIGTITERGGNLMRRQAGDRLSHQLRLVAQKARHRPDLVDRVSLGTMHLTRPRNFRSAAVAGRGRRIIPGSAPTSVSCRKFSNPEISFSSWDAIADLSA</sequence>
<keyword evidence="2" id="KW-1185">Reference proteome</keyword>